<evidence type="ECO:0000256" key="4">
    <source>
        <dbReference type="ARBA" id="ARBA00023163"/>
    </source>
</evidence>
<dbReference type="InterPro" id="IPR009061">
    <property type="entry name" value="DNA-bd_dom_put_sf"/>
</dbReference>
<dbReference type="RefSeq" id="WP_379948993.1">
    <property type="nucleotide sequence ID" value="NZ_JBHMAF010000038.1"/>
</dbReference>
<evidence type="ECO:0000259" key="5">
    <source>
        <dbReference type="PROSITE" id="PS50937"/>
    </source>
</evidence>
<evidence type="ECO:0000313" key="7">
    <source>
        <dbReference type="Proteomes" id="UP001589609"/>
    </source>
</evidence>
<dbReference type="PROSITE" id="PS50937">
    <property type="entry name" value="HTH_MERR_2"/>
    <property type="match status" value="1"/>
</dbReference>
<keyword evidence="1" id="KW-0678">Repressor</keyword>
<evidence type="ECO:0000256" key="3">
    <source>
        <dbReference type="ARBA" id="ARBA00023125"/>
    </source>
</evidence>
<keyword evidence="7" id="KW-1185">Reference proteome</keyword>
<dbReference type="PANTHER" id="PTHR30204">
    <property type="entry name" value="REDOX-CYCLING DRUG-SENSING TRANSCRIPTIONAL ACTIVATOR SOXR"/>
    <property type="match status" value="1"/>
</dbReference>
<dbReference type="InterPro" id="IPR047057">
    <property type="entry name" value="MerR_fam"/>
</dbReference>
<dbReference type="Pfam" id="PF13411">
    <property type="entry name" value="MerR_1"/>
    <property type="match status" value="1"/>
</dbReference>
<sequence>MENKSFYRTKKVMKIGIVTELTGLSERQVRYYEEKELIFPERTSSGIRKYSFSDIELLIEISKKIKSGFPVTAVRMELLKRKIQIKTNAMRKSHLKAYVPHTCL</sequence>
<keyword evidence="2" id="KW-0805">Transcription regulation</keyword>
<dbReference type="SUPFAM" id="SSF46955">
    <property type="entry name" value="Putative DNA-binding domain"/>
    <property type="match status" value="1"/>
</dbReference>
<dbReference type="InterPro" id="IPR000551">
    <property type="entry name" value="MerR-type_HTH_dom"/>
</dbReference>
<dbReference type="EMBL" id="JBHMAF010000038">
    <property type="protein sequence ID" value="MFB9758704.1"/>
    <property type="molecule type" value="Genomic_DNA"/>
</dbReference>
<dbReference type="PANTHER" id="PTHR30204:SF65">
    <property type="entry name" value="HTH-TYPE TRANSCRIPTIONAL REGULATOR TNRA"/>
    <property type="match status" value="1"/>
</dbReference>
<dbReference type="Gene3D" id="1.10.1660.10">
    <property type="match status" value="1"/>
</dbReference>
<gene>
    <name evidence="6" type="ORF">ACFFMS_09370</name>
</gene>
<protein>
    <submittedName>
        <fullName evidence="6">MerR family transcriptional regulator</fullName>
    </submittedName>
</protein>
<organism evidence="6 7">
    <name type="scientific">Ectobacillus funiculus</name>
    <dbReference type="NCBI Taxonomy" id="137993"/>
    <lineage>
        <taxon>Bacteria</taxon>
        <taxon>Bacillati</taxon>
        <taxon>Bacillota</taxon>
        <taxon>Bacilli</taxon>
        <taxon>Bacillales</taxon>
        <taxon>Bacillaceae</taxon>
        <taxon>Ectobacillus</taxon>
    </lineage>
</organism>
<comment type="caution">
    <text evidence="6">The sequence shown here is derived from an EMBL/GenBank/DDBJ whole genome shotgun (WGS) entry which is preliminary data.</text>
</comment>
<name>A0ABV5WDL6_9BACI</name>
<proteinExistence type="predicted"/>
<reference evidence="6 7" key="1">
    <citation type="submission" date="2024-09" db="EMBL/GenBank/DDBJ databases">
        <authorList>
            <person name="Sun Q."/>
            <person name="Mori K."/>
        </authorList>
    </citation>
    <scope>NUCLEOTIDE SEQUENCE [LARGE SCALE GENOMIC DNA]</scope>
    <source>
        <strain evidence="6 7">JCM 11201</strain>
    </source>
</reference>
<accession>A0ABV5WDL6</accession>
<feature type="domain" description="HTH merR-type" evidence="5">
    <location>
        <begin position="12"/>
        <end position="80"/>
    </location>
</feature>
<keyword evidence="4" id="KW-0804">Transcription</keyword>
<dbReference type="SMART" id="SM00422">
    <property type="entry name" value="HTH_MERR"/>
    <property type="match status" value="1"/>
</dbReference>
<evidence type="ECO:0000313" key="6">
    <source>
        <dbReference type="EMBL" id="MFB9758704.1"/>
    </source>
</evidence>
<evidence type="ECO:0000256" key="2">
    <source>
        <dbReference type="ARBA" id="ARBA00023015"/>
    </source>
</evidence>
<evidence type="ECO:0000256" key="1">
    <source>
        <dbReference type="ARBA" id="ARBA00022491"/>
    </source>
</evidence>
<keyword evidence="3" id="KW-0238">DNA-binding</keyword>
<dbReference type="Proteomes" id="UP001589609">
    <property type="component" value="Unassembled WGS sequence"/>
</dbReference>